<evidence type="ECO:0000259" key="1">
    <source>
        <dbReference type="Pfam" id="PF21880"/>
    </source>
</evidence>
<dbReference type="EMBL" id="AWWI01000065">
    <property type="protein sequence ID" value="PIL20231.1"/>
    <property type="molecule type" value="Genomic_DNA"/>
</dbReference>
<protein>
    <recommendedName>
        <fullName evidence="1">DUF6916 domain-containing protein</fullName>
    </recommendedName>
</protein>
<keyword evidence="3" id="KW-1185">Reference proteome</keyword>
<accession>A0A2G8RFQ3</accession>
<dbReference type="OrthoDB" id="8926597at2"/>
<proteinExistence type="predicted"/>
<organism evidence="2 3">
    <name type="scientific">Puniceibacterium antarcticum</name>
    <dbReference type="NCBI Taxonomy" id="1206336"/>
    <lineage>
        <taxon>Bacteria</taxon>
        <taxon>Pseudomonadati</taxon>
        <taxon>Pseudomonadota</taxon>
        <taxon>Alphaproteobacteria</taxon>
        <taxon>Rhodobacterales</taxon>
        <taxon>Paracoccaceae</taxon>
        <taxon>Puniceibacterium</taxon>
    </lineage>
</organism>
<gene>
    <name evidence="2" type="ORF">P775_10525</name>
</gene>
<dbReference type="InterPro" id="IPR054209">
    <property type="entry name" value="DUF6916"/>
</dbReference>
<evidence type="ECO:0000313" key="2">
    <source>
        <dbReference type="EMBL" id="PIL20231.1"/>
    </source>
</evidence>
<sequence>MFDFNTMGADDFDLMKGAQFTIISCEPTVRLELVEVKKLGFAERTGGAFSVIWQGPLTPVLPQATYRLAQEQIGKQDIFLVPIAKKDESIQYEAIFT</sequence>
<dbReference type="Pfam" id="PF21880">
    <property type="entry name" value="DUF6916"/>
    <property type="match status" value="1"/>
</dbReference>
<dbReference type="Proteomes" id="UP000231259">
    <property type="component" value="Unassembled WGS sequence"/>
</dbReference>
<evidence type="ECO:0000313" key="3">
    <source>
        <dbReference type="Proteomes" id="UP000231259"/>
    </source>
</evidence>
<dbReference type="AlphaFoldDB" id="A0A2G8RFQ3"/>
<comment type="caution">
    <text evidence="2">The sequence shown here is derived from an EMBL/GenBank/DDBJ whole genome shotgun (WGS) entry which is preliminary data.</text>
</comment>
<name>A0A2G8RFQ3_9RHOB</name>
<feature type="domain" description="DUF6916" evidence="1">
    <location>
        <begin position="9"/>
        <end position="96"/>
    </location>
</feature>
<dbReference type="RefSeq" id="WP_099910884.1">
    <property type="nucleotide sequence ID" value="NZ_AWWI01000065.1"/>
</dbReference>
<reference evidence="2 3" key="1">
    <citation type="submission" date="2013-09" db="EMBL/GenBank/DDBJ databases">
        <title>Genome sequencing of Phaeobacter antarcticus sp. nov. SM1211.</title>
        <authorList>
            <person name="Zhang X.-Y."/>
            <person name="Liu C."/>
            <person name="Chen X.-L."/>
            <person name="Xie B.-B."/>
            <person name="Qin Q.-L."/>
            <person name="Rong J.-C."/>
            <person name="Zhang Y.-Z."/>
        </authorList>
    </citation>
    <scope>NUCLEOTIDE SEQUENCE [LARGE SCALE GENOMIC DNA]</scope>
    <source>
        <strain evidence="2 3">SM1211</strain>
    </source>
</reference>